<dbReference type="InterPro" id="IPR011990">
    <property type="entry name" value="TPR-like_helical_dom_sf"/>
</dbReference>
<protein>
    <submittedName>
        <fullName evidence="3">Tetratricopeptide repeat protein</fullName>
    </submittedName>
</protein>
<evidence type="ECO:0000313" key="3">
    <source>
        <dbReference type="EMBL" id="MDT0635357.1"/>
    </source>
</evidence>
<keyword evidence="2" id="KW-0732">Signal</keyword>
<feature type="signal peptide" evidence="2">
    <location>
        <begin position="1"/>
        <end position="20"/>
    </location>
</feature>
<dbReference type="SUPFAM" id="SSF81901">
    <property type="entry name" value="HCP-like"/>
    <property type="match status" value="1"/>
</dbReference>
<dbReference type="Proteomes" id="UP001251857">
    <property type="component" value="Unassembled WGS sequence"/>
</dbReference>
<dbReference type="RefSeq" id="WP_311653252.1">
    <property type="nucleotide sequence ID" value="NZ_JAVRIB010000009.1"/>
</dbReference>
<dbReference type="PANTHER" id="PTHR12558">
    <property type="entry name" value="CELL DIVISION CYCLE 16,23,27"/>
    <property type="match status" value="1"/>
</dbReference>
<feature type="repeat" description="TPR" evidence="1">
    <location>
        <begin position="526"/>
        <end position="559"/>
    </location>
</feature>
<comment type="caution">
    <text evidence="3">The sequence shown here is derived from an EMBL/GenBank/DDBJ whole genome shotgun (WGS) entry which is preliminary data.</text>
</comment>
<dbReference type="SMART" id="SM00028">
    <property type="entry name" value="TPR"/>
    <property type="match status" value="8"/>
</dbReference>
<evidence type="ECO:0000313" key="4">
    <source>
        <dbReference type="Proteomes" id="UP001251857"/>
    </source>
</evidence>
<reference evidence="3 4" key="1">
    <citation type="submission" date="2023-09" db="EMBL/GenBank/DDBJ databases">
        <authorList>
            <person name="Rey-Velasco X."/>
        </authorList>
    </citation>
    <scope>NUCLEOTIDE SEQUENCE [LARGE SCALE GENOMIC DNA]</scope>
    <source>
        <strain evidence="3 4">W335</strain>
    </source>
</reference>
<name>A0ABU3C1C6_9GAMM</name>
<dbReference type="Pfam" id="PF13432">
    <property type="entry name" value="TPR_16"/>
    <property type="match status" value="2"/>
</dbReference>
<dbReference type="EMBL" id="JAVRIB010000009">
    <property type="protein sequence ID" value="MDT0635357.1"/>
    <property type="molecule type" value="Genomic_DNA"/>
</dbReference>
<dbReference type="PROSITE" id="PS50005">
    <property type="entry name" value="TPR"/>
    <property type="match status" value="3"/>
</dbReference>
<evidence type="ECO:0000256" key="2">
    <source>
        <dbReference type="SAM" id="SignalP"/>
    </source>
</evidence>
<feature type="repeat" description="TPR" evidence="1">
    <location>
        <begin position="390"/>
        <end position="423"/>
    </location>
</feature>
<dbReference type="PANTHER" id="PTHR12558:SF13">
    <property type="entry name" value="CELL DIVISION CYCLE PROTEIN 27 HOMOLOG"/>
    <property type="match status" value="1"/>
</dbReference>
<proteinExistence type="predicted"/>
<dbReference type="PROSITE" id="PS51257">
    <property type="entry name" value="PROKAR_LIPOPROTEIN"/>
    <property type="match status" value="1"/>
</dbReference>
<dbReference type="InterPro" id="IPR019734">
    <property type="entry name" value="TPR_rpt"/>
</dbReference>
<keyword evidence="1" id="KW-0802">TPR repeat</keyword>
<organism evidence="3 4">
    <name type="scientific">Spectribacter hydrogenoxidans</name>
    <dbReference type="NCBI Taxonomy" id="3075608"/>
    <lineage>
        <taxon>Bacteria</taxon>
        <taxon>Pseudomonadati</taxon>
        <taxon>Pseudomonadota</taxon>
        <taxon>Gammaproteobacteria</taxon>
        <taxon>Salinisphaerales</taxon>
        <taxon>Salinisphaeraceae</taxon>
        <taxon>Spectribacter</taxon>
    </lineage>
</organism>
<feature type="chain" id="PRO_5045292065" evidence="2">
    <location>
        <begin position="21"/>
        <end position="571"/>
    </location>
</feature>
<gene>
    <name evidence="3" type="ORF">RM532_10355</name>
</gene>
<evidence type="ECO:0000256" key="1">
    <source>
        <dbReference type="PROSITE-ProRule" id="PRU00339"/>
    </source>
</evidence>
<feature type="repeat" description="TPR" evidence="1">
    <location>
        <begin position="254"/>
        <end position="287"/>
    </location>
</feature>
<dbReference type="Pfam" id="PF13424">
    <property type="entry name" value="TPR_12"/>
    <property type="match status" value="1"/>
</dbReference>
<keyword evidence="4" id="KW-1185">Reference proteome</keyword>
<sequence>MRNLFSLLAAGLAAGLAACAMQVPPAPVPGGDPNVDADAAQAPNASVELQYHVLAGEWAVQRGQRRAAAENYVEALRYSDDPALAARATRIAVFANEPELAFRAARAWAQRSPDDANAYKTAARLALQQADEDLLDRYVQRLMAAESEQPEAALRTLVEVLSGEPAQADLALSTMDEQVAEHDDLAAAHYARALLALRYERLEAAGESATRALALRPGWGEAVMLHAGVLVRQGDIDAARTRIDSLDGASGERAEYRIAFARMLVDSDENAAAADAFDWALELDPEDIDARFGLGVLALTLEQWQRAEQAFEQLYEAGNRADDAAYYRASAAESQEDYAEARRWYRRVAGGSHAFDAKLRAARMLYLEGDLAAARAELRTLRRDNPDLAERLFLAEGELLYEARRFDDAVAMYDRALKRHPGDTDLLYGRSLALERLGRIDEAAEDLRLSLAEEPDDPRALNALGYLLTNHTDRHQEALGYIERALEAEPDDAAIIDSMGWVQYRLGNLEKAREYLERAHDRFPDPEVAAHLGEVLWQLGKRDRARQVWQEALSETPDHPVLNETIERLTP</sequence>
<dbReference type="SUPFAM" id="SSF48452">
    <property type="entry name" value="TPR-like"/>
    <property type="match status" value="3"/>
</dbReference>
<accession>A0ABU3C1C6</accession>
<dbReference type="Gene3D" id="1.25.40.10">
    <property type="entry name" value="Tetratricopeptide repeat domain"/>
    <property type="match status" value="4"/>
</dbReference>